<name>A0ABS3VXN6_MICEH</name>
<proteinExistence type="predicted"/>
<dbReference type="RefSeq" id="WP_208816275.1">
    <property type="nucleotide sequence ID" value="NZ_WVUH01000286.1"/>
</dbReference>
<organism evidence="3 4">
    <name type="scientific">Micromonospora echinofusca</name>
    <dbReference type="NCBI Taxonomy" id="47858"/>
    <lineage>
        <taxon>Bacteria</taxon>
        <taxon>Bacillati</taxon>
        <taxon>Actinomycetota</taxon>
        <taxon>Actinomycetes</taxon>
        <taxon>Micromonosporales</taxon>
        <taxon>Micromonosporaceae</taxon>
        <taxon>Micromonospora</taxon>
    </lineage>
</organism>
<dbReference type="Proteomes" id="UP000823521">
    <property type="component" value="Unassembled WGS sequence"/>
</dbReference>
<feature type="transmembrane region" description="Helical" evidence="2">
    <location>
        <begin position="83"/>
        <end position="105"/>
    </location>
</feature>
<sequence length="130" mass="13146">MGVVGYVVGQVGSHLPTLLVLLAGLILVGTARGRLPGRSGTLALAGMGVLLLGALLSIGWALLFTQLIRQDWTARNLGLVTTGAGVLLSIWHATGLGLLVAAVLAGRRAGQSPVGPPPVGQPYQGVRDPG</sequence>
<evidence type="ECO:0000256" key="1">
    <source>
        <dbReference type="SAM" id="MobiDB-lite"/>
    </source>
</evidence>
<keyword evidence="4" id="KW-1185">Reference proteome</keyword>
<keyword evidence="2" id="KW-0472">Membrane</keyword>
<dbReference type="EMBL" id="WVUH01000286">
    <property type="protein sequence ID" value="MBO4209305.1"/>
    <property type="molecule type" value="Genomic_DNA"/>
</dbReference>
<feature type="transmembrane region" description="Helical" evidence="2">
    <location>
        <begin position="12"/>
        <end position="30"/>
    </location>
</feature>
<evidence type="ECO:0000313" key="4">
    <source>
        <dbReference type="Proteomes" id="UP000823521"/>
    </source>
</evidence>
<accession>A0ABS3VXN6</accession>
<keyword evidence="2" id="KW-1133">Transmembrane helix</keyword>
<feature type="region of interest" description="Disordered" evidence="1">
    <location>
        <begin position="110"/>
        <end position="130"/>
    </location>
</feature>
<protein>
    <submittedName>
        <fullName evidence="3">Uncharacterized protein</fullName>
    </submittedName>
</protein>
<feature type="transmembrane region" description="Helical" evidence="2">
    <location>
        <begin position="42"/>
        <end position="63"/>
    </location>
</feature>
<evidence type="ECO:0000256" key="2">
    <source>
        <dbReference type="SAM" id="Phobius"/>
    </source>
</evidence>
<gene>
    <name evidence="3" type="ORF">GSF22_25405</name>
</gene>
<keyword evidence="2" id="KW-0812">Transmembrane</keyword>
<comment type="caution">
    <text evidence="3">The sequence shown here is derived from an EMBL/GenBank/DDBJ whole genome shotgun (WGS) entry which is preliminary data.</text>
</comment>
<evidence type="ECO:0000313" key="3">
    <source>
        <dbReference type="EMBL" id="MBO4209305.1"/>
    </source>
</evidence>
<reference evidence="3 4" key="1">
    <citation type="submission" date="2019-12" db="EMBL/GenBank/DDBJ databases">
        <title>Whole genome sequencing of endophytic Actinobacterium Micromonospora sp. MPMI6T.</title>
        <authorList>
            <person name="Evv R."/>
            <person name="Podile A.R."/>
        </authorList>
    </citation>
    <scope>NUCLEOTIDE SEQUENCE [LARGE SCALE GENOMIC DNA]</scope>
    <source>
        <strain evidence="3 4">MPMI6</strain>
    </source>
</reference>
<feature type="compositionally biased region" description="Low complexity" evidence="1">
    <location>
        <begin position="121"/>
        <end position="130"/>
    </location>
</feature>